<proteinExistence type="inferred from homology"/>
<dbReference type="InterPro" id="IPR006127">
    <property type="entry name" value="ZnuA-like"/>
</dbReference>
<comment type="similarity">
    <text evidence="2 6">Belongs to the bacterial solute-binding protein 9 family.</text>
</comment>
<gene>
    <name evidence="8" type="ORF">F2P47_12240</name>
</gene>
<dbReference type="GO" id="GO:0030001">
    <property type="term" value="P:metal ion transport"/>
    <property type="evidence" value="ECO:0007669"/>
    <property type="project" value="InterPro"/>
</dbReference>
<dbReference type="Pfam" id="PF01297">
    <property type="entry name" value="ZnuA"/>
    <property type="match status" value="1"/>
</dbReference>
<dbReference type="GO" id="GO:0007155">
    <property type="term" value="P:cell adhesion"/>
    <property type="evidence" value="ECO:0007669"/>
    <property type="project" value="InterPro"/>
</dbReference>
<evidence type="ECO:0000256" key="1">
    <source>
        <dbReference type="ARBA" id="ARBA00004196"/>
    </source>
</evidence>
<dbReference type="InterPro" id="IPR006129">
    <property type="entry name" value="AdhesinB"/>
</dbReference>
<comment type="subcellular location">
    <subcellularLocation>
        <location evidence="1">Cell envelope</location>
    </subcellularLocation>
</comment>
<dbReference type="EMBL" id="WESC01000010">
    <property type="protein sequence ID" value="KAB7739481.1"/>
    <property type="molecule type" value="Genomic_DNA"/>
</dbReference>
<dbReference type="PANTHER" id="PTHR42953">
    <property type="entry name" value="HIGH-AFFINITY ZINC UPTAKE SYSTEM PROTEIN ZNUA-RELATED"/>
    <property type="match status" value="1"/>
</dbReference>
<evidence type="ECO:0000256" key="7">
    <source>
        <dbReference type="SAM" id="SignalP"/>
    </source>
</evidence>
<evidence type="ECO:0000256" key="2">
    <source>
        <dbReference type="ARBA" id="ARBA00011028"/>
    </source>
</evidence>
<protein>
    <submittedName>
        <fullName evidence="8">Metal ABC transporter substrate-binding protein</fullName>
    </submittedName>
</protein>
<dbReference type="SUPFAM" id="SSF53807">
    <property type="entry name" value="Helical backbone' metal receptor"/>
    <property type="match status" value="1"/>
</dbReference>
<accession>A0A6N6VJM6</accession>
<comment type="caution">
    <text evidence="8">The sequence shown here is derived from an EMBL/GenBank/DDBJ whole genome shotgun (WGS) entry which is preliminary data.</text>
</comment>
<reference evidence="8 9" key="1">
    <citation type="submission" date="2019-09" db="EMBL/GenBank/DDBJ databases">
        <title>Parvibaculum sedimenti sp. nov., isolated from sediment.</title>
        <authorList>
            <person name="Wang Y."/>
        </authorList>
    </citation>
    <scope>NUCLEOTIDE SEQUENCE [LARGE SCALE GENOMIC DNA]</scope>
    <source>
        <strain evidence="8 9">HXT-9</strain>
    </source>
</reference>
<evidence type="ECO:0000256" key="4">
    <source>
        <dbReference type="ARBA" id="ARBA00022723"/>
    </source>
</evidence>
<dbReference type="InterPro" id="IPR050492">
    <property type="entry name" value="Bact_metal-bind_prot9"/>
</dbReference>
<dbReference type="InterPro" id="IPR006128">
    <property type="entry name" value="Lipoprotein_PsaA-like"/>
</dbReference>
<sequence length="294" mass="31198">MKKIFALAAILLSLAATPATAHELNVVASFSVLGDIVARVGGDKISLTVLVGPDGDAHTFEPSPKDAKALAHADLVVVNGLHFETWMDKLVAASGYKGPIAVASKGIVPREMVEDGHTIPDPHAWQDLANGAIYVHNVAAMLKAASPENAATFEANAATLSKEIADLDRWTHDEISSVPQQKRMVITTHDAFGYFGAAYGVTFRAPEGLSTEAEPSAGALAGLIDQIKREKIKALFIENMTDPRLIQMIARETGAVMGGELYSDALSKPGGPAPTYPAMFRNNVPKLVSAMMKN</sequence>
<evidence type="ECO:0000313" key="8">
    <source>
        <dbReference type="EMBL" id="KAB7739481.1"/>
    </source>
</evidence>
<keyword evidence="5 7" id="KW-0732">Signal</keyword>
<dbReference type="GO" id="GO:0030313">
    <property type="term" value="C:cell envelope"/>
    <property type="evidence" value="ECO:0007669"/>
    <property type="project" value="UniProtKB-SubCell"/>
</dbReference>
<name>A0A6N6VJM6_9HYPH</name>
<keyword evidence="4" id="KW-0479">Metal-binding</keyword>
<dbReference type="CDD" id="cd01137">
    <property type="entry name" value="PsaA"/>
    <property type="match status" value="1"/>
</dbReference>
<evidence type="ECO:0000256" key="3">
    <source>
        <dbReference type="ARBA" id="ARBA00022448"/>
    </source>
</evidence>
<keyword evidence="9" id="KW-1185">Reference proteome</keyword>
<dbReference type="GO" id="GO:0046872">
    <property type="term" value="F:metal ion binding"/>
    <property type="evidence" value="ECO:0007669"/>
    <property type="project" value="UniProtKB-KW"/>
</dbReference>
<evidence type="ECO:0000313" key="9">
    <source>
        <dbReference type="Proteomes" id="UP000468901"/>
    </source>
</evidence>
<keyword evidence="3 6" id="KW-0813">Transport</keyword>
<feature type="signal peptide" evidence="7">
    <location>
        <begin position="1"/>
        <end position="21"/>
    </location>
</feature>
<dbReference type="RefSeq" id="WP_152216653.1">
    <property type="nucleotide sequence ID" value="NZ_JBAQYD010000320.1"/>
</dbReference>
<dbReference type="PRINTS" id="PR00691">
    <property type="entry name" value="ADHESINB"/>
</dbReference>
<evidence type="ECO:0000256" key="5">
    <source>
        <dbReference type="ARBA" id="ARBA00022729"/>
    </source>
</evidence>
<feature type="chain" id="PRO_5026981634" evidence="7">
    <location>
        <begin position="22"/>
        <end position="294"/>
    </location>
</feature>
<dbReference type="Proteomes" id="UP000468901">
    <property type="component" value="Unassembled WGS sequence"/>
</dbReference>
<dbReference type="AlphaFoldDB" id="A0A6N6VJM6"/>
<evidence type="ECO:0000256" key="6">
    <source>
        <dbReference type="RuleBase" id="RU003512"/>
    </source>
</evidence>
<dbReference type="PANTHER" id="PTHR42953:SF1">
    <property type="entry name" value="METAL-BINDING PROTEIN HI_0362-RELATED"/>
    <property type="match status" value="1"/>
</dbReference>
<dbReference type="PRINTS" id="PR00690">
    <property type="entry name" value="ADHESNFAMILY"/>
</dbReference>
<dbReference type="Gene3D" id="3.40.50.1980">
    <property type="entry name" value="Nitrogenase molybdenum iron protein domain"/>
    <property type="match status" value="2"/>
</dbReference>
<organism evidence="8 9">
    <name type="scientific">Parvibaculum sedimenti</name>
    <dbReference type="NCBI Taxonomy" id="2608632"/>
    <lineage>
        <taxon>Bacteria</taxon>
        <taxon>Pseudomonadati</taxon>
        <taxon>Pseudomonadota</taxon>
        <taxon>Alphaproteobacteria</taxon>
        <taxon>Hyphomicrobiales</taxon>
        <taxon>Parvibaculaceae</taxon>
        <taxon>Parvibaculum</taxon>
    </lineage>
</organism>